<keyword evidence="1" id="KW-0732">Signal</keyword>
<proteinExistence type="predicted"/>
<organism evidence="2 3">
    <name type="scientific">Ferrimonas marina</name>
    <dbReference type="NCBI Taxonomy" id="299255"/>
    <lineage>
        <taxon>Bacteria</taxon>
        <taxon>Pseudomonadati</taxon>
        <taxon>Pseudomonadota</taxon>
        <taxon>Gammaproteobacteria</taxon>
        <taxon>Alteromonadales</taxon>
        <taxon>Ferrimonadaceae</taxon>
        <taxon>Ferrimonas</taxon>
    </lineage>
</organism>
<evidence type="ECO:0000313" key="2">
    <source>
        <dbReference type="EMBL" id="SHH92824.1"/>
    </source>
</evidence>
<accession>A0A1M5X056</accession>
<evidence type="ECO:0000313" key="3">
    <source>
        <dbReference type="Proteomes" id="UP000184268"/>
    </source>
</evidence>
<dbReference type="Proteomes" id="UP000184268">
    <property type="component" value="Unassembled WGS sequence"/>
</dbReference>
<reference evidence="2 3" key="1">
    <citation type="submission" date="2016-11" db="EMBL/GenBank/DDBJ databases">
        <authorList>
            <person name="Jaros S."/>
            <person name="Januszkiewicz K."/>
            <person name="Wedrychowicz H."/>
        </authorList>
    </citation>
    <scope>NUCLEOTIDE SEQUENCE [LARGE SCALE GENOMIC DNA]</scope>
    <source>
        <strain evidence="2 3">DSM 16917</strain>
    </source>
</reference>
<feature type="signal peptide" evidence="1">
    <location>
        <begin position="1"/>
        <end position="18"/>
    </location>
</feature>
<feature type="chain" id="PRO_5012635546" evidence="1">
    <location>
        <begin position="19"/>
        <end position="109"/>
    </location>
</feature>
<gene>
    <name evidence="2" type="ORF">SAMN02745129_3100</name>
</gene>
<sequence>MKAVIAVALMLGAAPVMANHYGGTNYYEKAMQAQAQQTQVLAQADSAEALQAQLADTSNMDINEMLEAAPTAAGPSAGGQVIEKEVVDKCYHSVQAVACTTKTVYQLVE</sequence>
<name>A0A1M5X056_9GAMM</name>
<dbReference type="EMBL" id="FQXG01000005">
    <property type="protein sequence ID" value="SHH92824.1"/>
    <property type="molecule type" value="Genomic_DNA"/>
</dbReference>
<keyword evidence="3" id="KW-1185">Reference proteome</keyword>
<dbReference type="STRING" id="299255.SAMN02745129_3100"/>
<evidence type="ECO:0000256" key="1">
    <source>
        <dbReference type="SAM" id="SignalP"/>
    </source>
</evidence>
<dbReference type="RefSeq" id="WP_143165708.1">
    <property type="nucleotide sequence ID" value="NZ_FQXG01000005.1"/>
</dbReference>
<dbReference type="OrthoDB" id="6401843at2"/>
<dbReference type="AlphaFoldDB" id="A0A1M5X056"/>
<protein>
    <submittedName>
        <fullName evidence="2">Uncharacterized protein</fullName>
    </submittedName>
</protein>